<dbReference type="Pfam" id="PF12906">
    <property type="entry name" value="RINGv"/>
    <property type="match status" value="1"/>
</dbReference>
<dbReference type="Proteomes" id="UP000594262">
    <property type="component" value="Unplaced"/>
</dbReference>
<dbReference type="PROSITE" id="PS51292">
    <property type="entry name" value="ZF_RING_CH"/>
    <property type="match status" value="1"/>
</dbReference>
<evidence type="ECO:0000256" key="5">
    <source>
        <dbReference type="ARBA" id="ARBA00022771"/>
    </source>
</evidence>
<accession>A0A7M5WQ09</accession>
<proteinExistence type="predicted"/>
<dbReference type="GeneID" id="136813023"/>
<dbReference type="Gene3D" id="3.30.40.10">
    <property type="entry name" value="Zinc/RING finger domain, C3HC4 (zinc finger)"/>
    <property type="match status" value="1"/>
</dbReference>
<evidence type="ECO:0000256" key="10">
    <source>
        <dbReference type="SAM" id="MobiDB-lite"/>
    </source>
</evidence>
<evidence type="ECO:0000256" key="9">
    <source>
        <dbReference type="ARBA" id="ARBA00023136"/>
    </source>
</evidence>
<keyword evidence="5" id="KW-0863">Zinc-finger</keyword>
<dbReference type="SMART" id="SM00744">
    <property type="entry name" value="RINGv"/>
    <property type="match status" value="1"/>
</dbReference>
<feature type="compositionally biased region" description="Polar residues" evidence="10">
    <location>
        <begin position="44"/>
        <end position="57"/>
    </location>
</feature>
<keyword evidence="14" id="KW-1185">Reference proteome</keyword>
<keyword evidence="4" id="KW-0479">Metal-binding</keyword>
<dbReference type="GO" id="GO:0008270">
    <property type="term" value="F:zinc ion binding"/>
    <property type="evidence" value="ECO:0007669"/>
    <property type="project" value="UniProtKB-KW"/>
</dbReference>
<dbReference type="OrthoDB" id="273089at2759"/>
<feature type="compositionally biased region" description="Basic and acidic residues" evidence="10">
    <location>
        <begin position="28"/>
        <end position="43"/>
    </location>
</feature>
<evidence type="ECO:0000256" key="4">
    <source>
        <dbReference type="ARBA" id="ARBA00022723"/>
    </source>
</evidence>
<keyword evidence="3 11" id="KW-0812">Transmembrane</keyword>
<evidence type="ECO:0000259" key="12">
    <source>
        <dbReference type="PROSITE" id="PS51292"/>
    </source>
</evidence>
<feature type="transmembrane region" description="Helical" evidence="11">
    <location>
        <begin position="258"/>
        <end position="281"/>
    </location>
</feature>
<dbReference type="SUPFAM" id="SSF57850">
    <property type="entry name" value="RING/U-box"/>
    <property type="match status" value="1"/>
</dbReference>
<evidence type="ECO:0000313" key="14">
    <source>
        <dbReference type="Proteomes" id="UP000594262"/>
    </source>
</evidence>
<keyword evidence="7" id="KW-0862">Zinc</keyword>
<dbReference type="AlphaFoldDB" id="A0A7M5WQ09"/>
<evidence type="ECO:0000256" key="8">
    <source>
        <dbReference type="ARBA" id="ARBA00022989"/>
    </source>
</evidence>
<evidence type="ECO:0000256" key="11">
    <source>
        <dbReference type="SAM" id="Phobius"/>
    </source>
</evidence>
<dbReference type="EnsemblMetazoa" id="CLYHEMT000042.1">
    <property type="protein sequence ID" value="CLYHEMP000042.1"/>
    <property type="gene ID" value="CLYHEMG000042"/>
</dbReference>
<keyword evidence="6" id="KW-0833">Ubl conjugation pathway</keyword>
<comment type="subcellular location">
    <subcellularLocation>
        <location evidence="1">Membrane</location>
        <topology evidence="1">Multi-pass membrane protein</topology>
    </subcellularLocation>
</comment>
<dbReference type="GO" id="GO:0004842">
    <property type="term" value="F:ubiquitin-protein transferase activity"/>
    <property type="evidence" value="ECO:0007669"/>
    <property type="project" value="TreeGrafter"/>
</dbReference>
<keyword evidence="8 11" id="KW-1133">Transmembrane helix</keyword>
<evidence type="ECO:0000256" key="1">
    <source>
        <dbReference type="ARBA" id="ARBA00004141"/>
    </source>
</evidence>
<evidence type="ECO:0000256" key="2">
    <source>
        <dbReference type="ARBA" id="ARBA00022679"/>
    </source>
</evidence>
<evidence type="ECO:0000256" key="6">
    <source>
        <dbReference type="ARBA" id="ARBA00022786"/>
    </source>
</evidence>
<dbReference type="RefSeq" id="XP_066925633.1">
    <property type="nucleotide sequence ID" value="XM_067069532.1"/>
</dbReference>
<feature type="compositionally biased region" description="Polar residues" evidence="10">
    <location>
        <begin position="68"/>
        <end position="105"/>
    </location>
</feature>
<protein>
    <recommendedName>
        <fullName evidence="12">RING-CH-type domain-containing protein</fullName>
    </recommendedName>
</protein>
<keyword evidence="9 11" id="KW-0472">Membrane</keyword>
<name>A0A7M5WQ09_9CNID</name>
<dbReference type="InterPro" id="IPR013083">
    <property type="entry name" value="Znf_RING/FYVE/PHD"/>
</dbReference>
<dbReference type="PANTHER" id="PTHR46065:SF3">
    <property type="entry name" value="FI20425P1"/>
    <property type="match status" value="1"/>
</dbReference>
<sequence>MMAEYNDCLDKQSVEEPEIILGNEGSNEDSHDIHLSNDEDHNESQGSTENKGPSHYNNIHHKDKAVSVSCQNSEDLSKNRILTTPPISDSESMIEDQNLSTDDNDSKTIISENLTQSLSNNCQDSKTSLFNGSPSDDTEDADTPQNVCRICYGNDEEEQLVAPCKCLGTVQYMHESCLLTWLKSGATHCELCKTNYNFKRILKPYSERKWPNVRSWHIGWIVKELVLLDWFHFLETVLCCITLMLINRMASYDLVYQFALIALFELFYYGLNIWSCFYLLFYTRWSALNLEVHVLNYNCDEDQTSYRKFSDFLISGLESYASLLRKNRRLRMVVNSIEEHDFAA</sequence>
<dbReference type="InterPro" id="IPR011016">
    <property type="entry name" value="Znf_RING-CH"/>
</dbReference>
<keyword evidence="2" id="KW-0808">Transferase</keyword>
<feature type="transmembrane region" description="Helical" evidence="11">
    <location>
        <begin position="225"/>
        <end position="246"/>
    </location>
</feature>
<dbReference type="GO" id="GO:0016020">
    <property type="term" value="C:membrane"/>
    <property type="evidence" value="ECO:0007669"/>
    <property type="project" value="UniProtKB-SubCell"/>
</dbReference>
<reference evidence="13" key="1">
    <citation type="submission" date="2021-01" db="UniProtKB">
        <authorList>
            <consortium name="EnsemblMetazoa"/>
        </authorList>
    </citation>
    <scope>IDENTIFICATION</scope>
</reference>
<feature type="region of interest" description="Disordered" evidence="10">
    <location>
        <begin position="1"/>
        <end position="105"/>
    </location>
</feature>
<evidence type="ECO:0000256" key="7">
    <source>
        <dbReference type="ARBA" id="ARBA00022833"/>
    </source>
</evidence>
<dbReference type="GO" id="GO:0016567">
    <property type="term" value="P:protein ubiquitination"/>
    <property type="evidence" value="ECO:0007669"/>
    <property type="project" value="TreeGrafter"/>
</dbReference>
<evidence type="ECO:0000256" key="3">
    <source>
        <dbReference type="ARBA" id="ARBA00022692"/>
    </source>
</evidence>
<feature type="domain" description="RING-CH-type" evidence="12">
    <location>
        <begin position="140"/>
        <end position="199"/>
    </location>
</feature>
<evidence type="ECO:0000313" key="13">
    <source>
        <dbReference type="EnsemblMetazoa" id="CLYHEMP000042.1"/>
    </source>
</evidence>
<organism evidence="13 14">
    <name type="scientific">Clytia hemisphaerica</name>
    <dbReference type="NCBI Taxonomy" id="252671"/>
    <lineage>
        <taxon>Eukaryota</taxon>
        <taxon>Metazoa</taxon>
        <taxon>Cnidaria</taxon>
        <taxon>Hydrozoa</taxon>
        <taxon>Hydroidolina</taxon>
        <taxon>Leptothecata</taxon>
        <taxon>Obeliida</taxon>
        <taxon>Clytiidae</taxon>
        <taxon>Clytia</taxon>
    </lineage>
</organism>
<dbReference type="PANTHER" id="PTHR46065">
    <property type="entry name" value="E3 UBIQUITIN-PROTEIN LIGASE MARCH 2/3 FAMILY MEMBER"/>
    <property type="match status" value="1"/>
</dbReference>